<organism evidence="2 3">
    <name type="scientific">Conchiformibius kuhniae</name>
    <dbReference type="NCBI Taxonomy" id="211502"/>
    <lineage>
        <taxon>Bacteria</taxon>
        <taxon>Pseudomonadati</taxon>
        <taxon>Pseudomonadota</taxon>
        <taxon>Betaproteobacteria</taxon>
        <taxon>Neisseriales</taxon>
        <taxon>Neisseriaceae</taxon>
        <taxon>Conchiformibius</taxon>
    </lineage>
</organism>
<sequence>MGVPLLWLGWKRWRQSANAENPVLDEAFRTDDPAPPPYREPHRRQPRQRPQQRNYFDDDDDDF</sequence>
<evidence type="ECO:0000256" key="1">
    <source>
        <dbReference type="SAM" id="MobiDB-lite"/>
    </source>
</evidence>
<dbReference type="EMBL" id="CP091521">
    <property type="protein sequence ID" value="UOP05395.1"/>
    <property type="molecule type" value="Genomic_DNA"/>
</dbReference>
<reference evidence="2" key="2">
    <citation type="journal article" date="2022" name="Res Sq">
        <title>Evolution of multicellular longitudinally dividing oral cavity symbionts (Neisseriaceae).</title>
        <authorList>
            <person name="Nyongesa S."/>
            <person name="Weber P."/>
            <person name="Bernet E."/>
            <person name="Pullido F."/>
            <person name="Nieckarz M."/>
            <person name="Delaby M."/>
            <person name="Nieves C."/>
            <person name="Viehboeck T."/>
            <person name="Krause N."/>
            <person name="Rivera-Millot A."/>
            <person name="Nakamura A."/>
            <person name="Vischer N."/>
            <person name="VanNieuwenhze M."/>
            <person name="Brun Y."/>
            <person name="Cava F."/>
            <person name="Bulgheresi S."/>
            <person name="Veyrier F."/>
        </authorList>
    </citation>
    <scope>NUCLEOTIDE SEQUENCE</scope>
    <source>
        <strain evidence="2">17694</strain>
    </source>
</reference>
<dbReference type="AlphaFoldDB" id="A0A8T9MX05"/>
<evidence type="ECO:0000313" key="2">
    <source>
        <dbReference type="EMBL" id="UOP05395.1"/>
    </source>
</evidence>
<reference evidence="2" key="1">
    <citation type="submission" date="2021-12" db="EMBL/GenBank/DDBJ databases">
        <authorList>
            <person name="Veyrier F.J."/>
        </authorList>
    </citation>
    <scope>NUCLEOTIDE SEQUENCE</scope>
    <source>
        <strain evidence="2">17694</strain>
    </source>
</reference>
<dbReference type="Proteomes" id="UP000831534">
    <property type="component" value="Chromosome"/>
</dbReference>
<feature type="region of interest" description="Disordered" evidence="1">
    <location>
        <begin position="20"/>
        <end position="63"/>
    </location>
</feature>
<accession>A0A8T9MX05</accession>
<protein>
    <submittedName>
        <fullName evidence="2">Uncharacterized protein</fullName>
    </submittedName>
</protein>
<evidence type="ECO:0000313" key="3">
    <source>
        <dbReference type="Proteomes" id="UP000831534"/>
    </source>
</evidence>
<gene>
    <name evidence="2" type="ORF">LVJ77_04195</name>
</gene>
<proteinExistence type="predicted"/>
<name>A0A8T9MX05_9NEIS</name>
<keyword evidence="3" id="KW-1185">Reference proteome</keyword>